<dbReference type="KEGG" id="dfd:Desfe_0205"/>
<keyword evidence="2" id="KW-1185">Reference proteome</keyword>
<proteinExistence type="predicted"/>
<evidence type="ECO:0000313" key="2">
    <source>
        <dbReference type="Proteomes" id="UP000006175"/>
    </source>
</evidence>
<protein>
    <submittedName>
        <fullName evidence="1">Uncharacterized protein</fullName>
    </submittedName>
</protein>
<dbReference type="HOGENOM" id="CLU_884555_0_0_2"/>
<gene>
    <name evidence="1" type="ORF">Desfe_0205</name>
</gene>
<evidence type="ECO:0000313" key="1">
    <source>
        <dbReference type="EMBL" id="AFL66116.1"/>
    </source>
</evidence>
<name>I3XQ92_DESAM</name>
<sequence precursor="true">MPHLQGRESLLADTISSGSLILVQSAIAKIYNWAIIQYTNKPGFGNTGYHGDQVMIVNIDVASRVLNRILLKYLSVSRGSLIARRAFTNGGELLTYLKDTCRNTTCIALVHAGNVNGEIYVTQEDIMASYLEVGGEQLNGINALNKLKELNNGYIEVYSFNPQVISYIHRHIDTLIKEVRSEAKTSDKIMTSMNTVLRLIDIPCYIDELEFMNGEEIVYVDVACNDEDLTLYTILILLRLLDIYSIAPSVINYSVRLKTLEQGIIREKIAKKYLEIPDEITRMIYIELPMILASVGSHLLNIEIKRQRGKIILNIESTPPIFTMEPNELASRIYNALSRYISKLEVNVEYTLKTPVGPVKTRGKAP</sequence>
<reference evidence="1 2" key="1">
    <citation type="journal article" date="2012" name="J. Bacteriol.">
        <title>Complete Genome Sequence of Desulfurococcus fermentans, a Hyperthermophilic Cellulolytic Crenarchaeon Isolated from a Freshwater Hot Spring in Kamchatka, Russia.</title>
        <authorList>
            <person name="Susanti D."/>
            <person name="Johnson E.F."/>
            <person name="Rodriguez J.R."/>
            <person name="Anderson I."/>
            <person name="Perevalova A.A."/>
            <person name="Kyrpides N."/>
            <person name="Lucas S."/>
            <person name="Han J."/>
            <person name="Lapidus A."/>
            <person name="Cheng J.F."/>
            <person name="Goodwin L."/>
            <person name="Pitluck S."/>
            <person name="Mavrommatis K."/>
            <person name="Peters L."/>
            <person name="Land M.L."/>
            <person name="Hauser L."/>
            <person name="Gopalan V."/>
            <person name="Chan P.P."/>
            <person name="Lowe T.M."/>
            <person name="Atomi H."/>
            <person name="Bonch-Osmolovskaya E.A."/>
            <person name="Woyke T."/>
            <person name="Mukhopadhyay B."/>
        </authorList>
    </citation>
    <scope>NUCLEOTIDE SEQUENCE [LARGE SCALE GENOMIC DNA]</scope>
    <source>
        <strain evidence="1 2">DSM 16532</strain>
    </source>
</reference>
<accession>I3XQ92</accession>
<organism evidence="1 2">
    <name type="scientific">Desulfurococcus amylolyticus DSM 16532</name>
    <dbReference type="NCBI Taxonomy" id="768672"/>
    <lineage>
        <taxon>Archaea</taxon>
        <taxon>Thermoproteota</taxon>
        <taxon>Thermoprotei</taxon>
        <taxon>Desulfurococcales</taxon>
        <taxon>Desulfurococcaceae</taxon>
        <taxon>Desulfurococcus</taxon>
    </lineage>
</organism>
<dbReference type="EMBL" id="CP003321">
    <property type="protein sequence ID" value="AFL66116.1"/>
    <property type="molecule type" value="Genomic_DNA"/>
</dbReference>
<dbReference type="AlphaFoldDB" id="I3XQ92"/>
<dbReference type="Proteomes" id="UP000006175">
    <property type="component" value="Chromosome"/>
</dbReference>
<dbReference type="eggNOG" id="arCOG11767">
    <property type="taxonomic scope" value="Archaea"/>
</dbReference>